<dbReference type="PATRIC" id="fig|862908.3.peg.1224"/>
<dbReference type="EMBL" id="FQ312005">
    <property type="protein sequence ID" value="CBW26159.1"/>
    <property type="molecule type" value="Genomic_DNA"/>
</dbReference>
<feature type="transmembrane region" description="Helical" evidence="10">
    <location>
        <begin position="6"/>
        <end position="28"/>
    </location>
</feature>
<evidence type="ECO:0000256" key="6">
    <source>
        <dbReference type="ARBA" id="ARBA00022692"/>
    </source>
</evidence>
<evidence type="ECO:0000256" key="9">
    <source>
        <dbReference type="ARBA" id="ARBA00023136"/>
    </source>
</evidence>
<dbReference type="eggNOG" id="COG1580">
    <property type="taxonomic scope" value="Bacteria"/>
</dbReference>
<evidence type="ECO:0000256" key="1">
    <source>
        <dbReference type="ARBA" id="ARBA00002254"/>
    </source>
</evidence>
<keyword evidence="4 10" id="KW-1003">Cell membrane</keyword>
<sequence>MTGNKLADNIILILSFLATAVCVGVFVFTEMIYQKPLPSEQVELQRLMSDNKKKAFPAPFKLDSLIINLNSRKTRLRFLSVETQLVPFNHDSDDKFESYRSMINDSIIDIAGRMTAEELNSISGKILLEERIKKSVNKLMGKQFVKGVLFTKFVIQ</sequence>
<evidence type="ECO:0000256" key="7">
    <source>
        <dbReference type="ARBA" id="ARBA00022779"/>
    </source>
</evidence>
<evidence type="ECO:0000256" key="4">
    <source>
        <dbReference type="ARBA" id="ARBA00022475"/>
    </source>
</evidence>
<dbReference type="KEGG" id="bmx:BMS_1286"/>
<keyword evidence="9 10" id="KW-0472">Membrane</keyword>
<keyword evidence="8 10" id="KW-1133">Transmembrane helix</keyword>
<keyword evidence="11" id="KW-0282">Flagellum</keyword>
<keyword evidence="12" id="KW-1185">Reference proteome</keyword>
<reference evidence="12" key="1">
    <citation type="journal article" date="2013" name="ISME J.">
        <title>A small predatory core genome in the divergent marine Bacteriovorax marinus SJ and the terrestrial Bdellovibrio bacteriovorus.</title>
        <authorList>
            <person name="Crossman L.C."/>
            <person name="Chen H."/>
            <person name="Cerdeno-Tarraga A.M."/>
            <person name="Brooks K."/>
            <person name="Quail M.A."/>
            <person name="Pineiro S.A."/>
            <person name="Hobley L."/>
            <person name="Sockett R.E."/>
            <person name="Bentley S.D."/>
            <person name="Parkhill J."/>
            <person name="Williams H.N."/>
            <person name="Stine O.C."/>
        </authorList>
    </citation>
    <scope>NUCLEOTIDE SEQUENCE [LARGE SCALE GENOMIC DNA]</scope>
    <source>
        <strain evidence="12">ATCC BAA-682 / DSM 15412 / SJ</strain>
    </source>
</reference>
<gene>
    <name evidence="11" type="ordered locus">BMS_1286</name>
</gene>
<dbReference type="RefSeq" id="WP_014243943.1">
    <property type="nucleotide sequence ID" value="NC_016620.1"/>
</dbReference>
<keyword evidence="11" id="KW-0969">Cilium</keyword>
<dbReference type="GO" id="GO:0009425">
    <property type="term" value="C:bacterial-type flagellum basal body"/>
    <property type="evidence" value="ECO:0007669"/>
    <property type="project" value="InterPro"/>
</dbReference>
<evidence type="ECO:0000256" key="8">
    <source>
        <dbReference type="ARBA" id="ARBA00022989"/>
    </source>
</evidence>
<evidence type="ECO:0000313" key="11">
    <source>
        <dbReference type="EMBL" id="CBW26159.1"/>
    </source>
</evidence>
<keyword evidence="5 10" id="KW-0145">Chemotaxis</keyword>
<evidence type="ECO:0000256" key="10">
    <source>
        <dbReference type="RuleBase" id="RU364125"/>
    </source>
</evidence>
<dbReference type="OrthoDB" id="5294243at2"/>
<keyword evidence="7 10" id="KW-0283">Flagellar rotation</keyword>
<dbReference type="Pfam" id="PF03748">
    <property type="entry name" value="FliL"/>
    <property type="match status" value="1"/>
</dbReference>
<dbReference type="InterPro" id="IPR005503">
    <property type="entry name" value="FliL"/>
</dbReference>
<dbReference type="GO" id="GO:0071978">
    <property type="term" value="P:bacterial-type flagellum-dependent swarming motility"/>
    <property type="evidence" value="ECO:0007669"/>
    <property type="project" value="TreeGrafter"/>
</dbReference>
<dbReference type="GO" id="GO:0006935">
    <property type="term" value="P:chemotaxis"/>
    <property type="evidence" value="ECO:0007669"/>
    <property type="project" value="UniProtKB-KW"/>
</dbReference>
<name>E1WZ62_HALMS</name>
<dbReference type="PANTHER" id="PTHR35091:SF2">
    <property type="entry name" value="FLAGELLAR PROTEIN FLIL"/>
    <property type="match status" value="1"/>
</dbReference>
<keyword evidence="6 10" id="KW-0812">Transmembrane</keyword>
<evidence type="ECO:0000313" key="12">
    <source>
        <dbReference type="Proteomes" id="UP000008963"/>
    </source>
</evidence>
<comment type="function">
    <text evidence="1 10">Controls the rotational direction of flagella during chemotaxis.</text>
</comment>
<evidence type="ECO:0000256" key="5">
    <source>
        <dbReference type="ARBA" id="ARBA00022500"/>
    </source>
</evidence>
<dbReference type="HOGENOM" id="CLU_1684124_0_0_7"/>
<dbReference type="PANTHER" id="PTHR35091">
    <property type="entry name" value="FLAGELLAR PROTEIN FLIL"/>
    <property type="match status" value="1"/>
</dbReference>
<comment type="subcellular location">
    <subcellularLocation>
        <location evidence="2">Cell membrane</location>
        <topology evidence="2">Single-pass membrane protein</topology>
    </subcellularLocation>
</comment>
<dbReference type="Proteomes" id="UP000008963">
    <property type="component" value="Chromosome"/>
</dbReference>
<proteinExistence type="inferred from homology"/>
<organism evidence="11 12">
    <name type="scientific">Halobacteriovorax marinus (strain ATCC BAA-682 / DSM 15412 / SJ)</name>
    <name type="common">Bacteriovorax marinus</name>
    <dbReference type="NCBI Taxonomy" id="862908"/>
    <lineage>
        <taxon>Bacteria</taxon>
        <taxon>Pseudomonadati</taxon>
        <taxon>Bdellovibrionota</taxon>
        <taxon>Bacteriovoracia</taxon>
        <taxon>Bacteriovoracales</taxon>
        <taxon>Halobacteriovoraceae</taxon>
        <taxon>Halobacteriovorax</taxon>
    </lineage>
</organism>
<evidence type="ECO:0000256" key="3">
    <source>
        <dbReference type="ARBA" id="ARBA00008281"/>
    </source>
</evidence>
<dbReference type="GO" id="GO:0005886">
    <property type="term" value="C:plasma membrane"/>
    <property type="evidence" value="ECO:0007669"/>
    <property type="project" value="UniProtKB-SubCell"/>
</dbReference>
<protein>
    <recommendedName>
        <fullName evidence="10">Flagellar protein FliL</fullName>
    </recommendedName>
</protein>
<dbReference type="AlphaFoldDB" id="E1WZ62"/>
<comment type="similarity">
    <text evidence="3 10">Belongs to the FliL family.</text>
</comment>
<keyword evidence="11" id="KW-0966">Cell projection</keyword>
<evidence type="ECO:0000256" key="2">
    <source>
        <dbReference type="ARBA" id="ARBA00004162"/>
    </source>
</evidence>
<accession>E1WZ62</accession>
<dbReference type="STRING" id="862908.BMS_1286"/>